<evidence type="ECO:0000259" key="1">
    <source>
        <dbReference type="Pfam" id="PF01498"/>
    </source>
</evidence>
<dbReference type="GO" id="GO:0006313">
    <property type="term" value="P:DNA transposition"/>
    <property type="evidence" value="ECO:0007669"/>
    <property type="project" value="InterPro"/>
</dbReference>
<feature type="non-terminal residue" evidence="2">
    <location>
        <position position="1"/>
    </location>
</feature>
<dbReference type="GO" id="GO:0003677">
    <property type="term" value="F:DNA binding"/>
    <property type="evidence" value="ECO:0007669"/>
    <property type="project" value="InterPro"/>
</dbReference>
<dbReference type="InterPro" id="IPR002492">
    <property type="entry name" value="Transposase_Tc1-like"/>
</dbReference>
<name>A0A146KK06_9EUKA</name>
<organism evidence="2">
    <name type="scientific">Trepomonas sp. PC1</name>
    <dbReference type="NCBI Taxonomy" id="1076344"/>
    <lineage>
        <taxon>Eukaryota</taxon>
        <taxon>Metamonada</taxon>
        <taxon>Diplomonadida</taxon>
        <taxon>Hexamitidae</taxon>
        <taxon>Hexamitinae</taxon>
        <taxon>Trepomonas</taxon>
    </lineage>
</organism>
<sequence>PFASYRIIQWRYNLLTQEVVSAATLSRVAAQFGIPCRVAKNKPLISEKNAQKRLAWAHKFKDHSDHYWQQVLWTDECMCKLY</sequence>
<dbReference type="AlphaFoldDB" id="A0A146KK06"/>
<proteinExistence type="predicted"/>
<gene>
    <name evidence="2" type="ORF">TPC1_11112</name>
</gene>
<feature type="domain" description="Transposase Tc1-like" evidence="1">
    <location>
        <begin position="1"/>
        <end position="61"/>
    </location>
</feature>
<dbReference type="Pfam" id="PF01498">
    <property type="entry name" value="HTH_Tnp_Tc3_2"/>
    <property type="match status" value="1"/>
</dbReference>
<reference evidence="2" key="1">
    <citation type="submission" date="2015-07" db="EMBL/GenBank/DDBJ databases">
        <title>Adaptation to a free-living lifestyle via gene acquisitions in the diplomonad Trepomonas sp. PC1.</title>
        <authorList>
            <person name="Xu F."/>
            <person name="Jerlstrom-Hultqvist J."/>
            <person name="Kolisko M."/>
            <person name="Simpson A.G.B."/>
            <person name="Roger A.J."/>
            <person name="Svard S.G."/>
            <person name="Andersson J.O."/>
        </authorList>
    </citation>
    <scope>NUCLEOTIDE SEQUENCE</scope>
    <source>
        <strain evidence="2">PC1</strain>
    </source>
</reference>
<protein>
    <submittedName>
        <fullName evidence="2">Transposase</fullName>
    </submittedName>
</protein>
<dbReference type="GO" id="GO:0015074">
    <property type="term" value="P:DNA integration"/>
    <property type="evidence" value="ECO:0007669"/>
    <property type="project" value="InterPro"/>
</dbReference>
<dbReference type="EMBL" id="GDID01000830">
    <property type="protein sequence ID" value="JAP95776.1"/>
    <property type="molecule type" value="Transcribed_RNA"/>
</dbReference>
<feature type="non-terminal residue" evidence="2">
    <location>
        <position position="82"/>
    </location>
</feature>
<dbReference type="InterPro" id="IPR036397">
    <property type="entry name" value="RNaseH_sf"/>
</dbReference>
<evidence type="ECO:0000313" key="2">
    <source>
        <dbReference type="EMBL" id="JAP95776.1"/>
    </source>
</evidence>
<dbReference type="Gene3D" id="3.30.420.10">
    <property type="entry name" value="Ribonuclease H-like superfamily/Ribonuclease H"/>
    <property type="match status" value="1"/>
</dbReference>
<accession>A0A146KK06</accession>